<dbReference type="EMBL" id="CM023481">
    <property type="protein sequence ID" value="KAH6948708.1"/>
    <property type="molecule type" value="Genomic_DNA"/>
</dbReference>
<protein>
    <submittedName>
        <fullName evidence="1">Uncharacterized protein</fullName>
    </submittedName>
</protein>
<accession>A0ACB7TRB0</accession>
<keyword evidence="2" id="KW-1185">Reference proteome</keyword>
<sequence length="192" mass="19511">MYSKHARCCSFAHRGLTGAIRNSTGMRNGDAHFVRTNTVKCADRANKGDTWPGRLRNTRARRPWPIKQAVKRSCVQVVAALFACVTLSYGQFEFGGGFDGGAGAGGFDSSSFGSPDGGAQLGGGDFGGSFGGGDADGAAAGAGFDTSGFTGGFEGFNAAAASNSRPQFGGFQSQFQGSLPQAGAAQASVEAQ</sequence>
<dbReference type="Proteomes" id="UP000821845">
    <property type="component" value="Chromosome 1"/>
</dbReference>
<organism evidence="1 2">
    <name type="scientific">Hyalomma asiaticum</name>
    <name type="common">Tick</name>
    <dbReference type="NCBI Taxonomy" id="266040"/>
    <lineage>
        <taxon>Eukaryota</taxon>
        <taxon>Metazoa</taxon>
        <taxon>Ecdysozoa</taxon>
        <taxon>Arthropoda</taxon>
        <taxon>Chelicerata</taxon>
        <taxon>Arachnida</taxon>
        <taxon>Acari</taxon>
        <taxon>Parasitiformes</taxon>
        <taxon>Ixodida</taxon>
        <taxon>Ixodoidea</taxon>
        <taxon>Ixodidae</taxon>
        <taxon>Hyalomminae</taxon>
        <taxon>Hyalomma</taxon>
    </lineage>
</organism>
<name>A0ACB7TRB0_HYAAI</name>
<gene>
    <name evidence="1" type="ORF">HPB50_025922</name>
</gene>
<evidence type="ECO:0000313" key="1">
    <source>
        <dbReference type="EMBL" id="KAH6948708.1"/>
    </source>
</evidence>
<evidence type="ECO:0000313" key="2">
    <source>
        <dbReference type="Proteomes" id="UP000821845"/>
    </source>
</evidence>
<proteinExistence type="predicted"/>
<comment type="caution">
    <text evidence="1">The sequence shown here is derived from an EMBL/GenBank/DDBJ whole genome shotgun (WGS) entry which is preliminary data.</text>
</comment>
<reference evidence="1" key="1">
    <citation type="submission" date="2020-05" db="EMBL/GenBank/DDBJ databases">
        <title>Large-scale comparative analyses of tick genomes elucidate their genetic diversity and vector capacities.</title>
        <authorList>
            <person name="Jia N."/>
            <person name="Wang J."/>
            <person name="Shi W."/>
            <person name="Du L."/>
            <person name="Sun Y."/>
            <person name="Zhan W."/>
            <person name="Jiang J."/>
            <person name="Wang Q."/>
            <person name="Zhang B."/>
            <person name="Ji P."/>
            <person name="Sakyi L.B."/>
            <person name="Cui X."/>
            <person name="Yuan T."/>
            <person name="Jiang B."/>
            <person name="Yang W."/>
            <person name="Lam T.T.-Y."/>
            <person name="Chang Q."/>
            <person name="Ding S."/>
            <person name="Wang X."/>
            <person name="Zhu J."/>
            <person name="Ruan X."/>
            <person name="Zhao L."/>
            <person name="Wei J."/>
            <person name="Que T."/>
            <person name="Du C."/>
            <person name="Cheng J."/>
            <person name="Dai P."/>
            <person name="Han X."/>
            <person name="Huang E."/>
            <person name="Gao Y."/>
            <person name="Liu J."/>
            <person name="Shao H."/>
            <person name="Ye R."/>
            <person name="Li L."/>
            <person name="Wei W."/>
            <person name="Wang X."/>
            <person name="Wang C."/>
            <person name="Yang T."/>
            <person name="Huo Q."/>
            <person name="Li W."/>
            <person name="Guo W."/>
            <person name="Chen H."/>
            <person name="Zhou L."/>
            <person name="Ni X."/>
            <person name="Tian J."/>
            <person name="Zhou Y."/>
            <person name="Sheng Y."/>
            <person name="Liu T."/>
            <person name="Pan Y."/>
            <person name="Xia L."/>
            <person name="Li J."/>
            <person name="Zhao F."/>
            <person name="Cao W."/>
        </authorList>
    </citation>
    <scope>NUCLEOTIDE SEQUENCE</scope>
    <source>
        <strain evidence="1">Hyas-2018</strain>
    </source>
</reference>